<protein>
    <recommendedName>
        <fullName evidence="15">Protein kinase domain-containing protein</fullName>
    </recommendedName>
</protein>
<dbReference type="InterPro" id="IPR050528">
    <property type="entry name" value="L-type_Lectin-RKs"/>
</dbReference>
<dbReference type="PROSITE" id="PS00107">
    <property type="entry name" value="PROTEIN_KINASE_ATP"/>
    <property type="match status" value="1"/>
</dbReference>
<dbReference type="AlphaFoldDB" id="A0A4S4E4D5"/>
<dbReference type="GO" id="GO:0005524">
    <property type="term" value="F:ATP binding"/>
    <property type="evidence" value="ECO:0007669"/>
    <property type="project" value="UniProtKB-UniRule"/>
</dbReference>
<dbReference type="FunFam" id="1.10.510.10:FF:000240">
    <property type="entry name" value="Lectin-domain containing receptor kinase A4.3"/>
    <property type="match status" value="1"/>
</dbReference>
<keyword evidence="6" id="KW-0732">Signal</keyword>
<evidence type="ECO:0000256" key="11">
    <source>
        <dbReference type="ARBA" id="ARBA00023170"/>
    </source>
</evidence>
<feature type="transmembrane region" description="Helical" evidence="14">
    <location>
        <begin position="101"/>
        <end position="124"/>
    </location>
</feature>
<evidence type="ECO:0000256" key="5">
    <source>
        <dbReference type="ARBA" id="ARBA00022692"/>
    </source>
</evidence>
<evidence type="ECO:0000256" key="6">
    <source>
        <dbReference type="ARBA" id="ARBA00022729"/>
    </source>
</evidence>
<comment type="subcellular location">
    <subcellularLocation>
        <location evidence="1">Cell membrane</location>
        <topology evidence="1">Single-pass type I membrane protein</topology>
    </subcellularLocation>
</comment>
<evidence type="ECO:0000256" key="14">
    <source>
        <dbReference type="SAM" id="Phobius"/>
    </source>
</evidence>
<dbReference type="Proteomes" id="UP000306102">
    <property type="component" value="Unassembled WGS sequence"/>
</dbReference>
<organism evidence="16 17">
    <name type="scientific">Camellia sinensis var. sinensis</name>
    <name type="common">China tea</name>
    <dbReference type="NCBI Taxonomy" id="542762"/>
    <lineage>
        <taxon>Eukaryota</taxon>
        <taxon>Viridiplantae</taxon>
        <taxon>Streptophyta</taxon>
        <taxon>Embryophyta</taxon>
        <taxon>Tracheophyta</taxon>
        <taxon>Spermatophyta</taxon>
        <taxon>Magnoliopsida</taxon>
        <taxon>eudicotyledons</taxon>
        <taxon>Gunneridae</taxon>
        <taxon>Pentapetalae</taxon>
        <taxon>asterids</taxon>
        <taxon>Ericales</taxon>
        <taxon>Theaceae</taxon>
        <taxon>Camellia</taxon>
    </lineage>
</organism>
<dbReference type="SUPFAM" id="SSF56112">
    <property type="entry name" value="Protein kinase-like (PK-like)"/>
    <property type="match status" value="1"/>
</dbReference>
<dbReference type="GO" id="GO:0002229">
    <property type="term" value="P:defense response to oomycetes"/>
    <property type="evidence" value="ECO:0007669"/>
    <property type="project" value="UniProtKB-ARBA"/>
</dbReference>
<comment type="similarity">
    <text evidence="3">In the C-terminal section; belongs to the protein kinase superfamily. Ser/Thr protein kinase family.</text>
</comment>
<evidence type="ECO:0000256" key="8">
    <source>
        <dbReference type="ARBA" id="ARBA00022840"/>
    </source>
</evidence>
<dbReference type="PANTHER" id="PTHR27007">
    <property type="match status" value="1"/>
</dbReference>
<dbReference type="Pfam" id="PF00069">
    <property type="entry name" value="Pkinase"/>
    <property type="match status" value="1"/>
</dbReference>
<evidence type="ECO:0000256" key="9">
    <source>
        <dbReference type="ARBA" id="ARBA00022989"/>
    </source>
</evidence>
<keyword evidence="7 13" id="KW-0547">Nucleotide-binding</keyword>
<evidence type="ECO:0000256" key="13">
    <source>
        <dbReference type="PROSITE-ProRule" id="PRU10141"/>
    </source>
</evidence>
<accession>A0A4S4E4D5</accession>
<keyword evidence="11" id="KW-0675">Receptor</keyword>
<keyword evidence="12" id="KW-0325">Glycoprotein</keyword>
<keyword evidence="10 14" id="KW-0472">Membrane</keyword>
<evidence type="ECO:0000256" key="10">
    <source>
        <dbReference type="ARBA" id="ARBA00023136"/>
    </source>
</evidence>
<feature type="binding site" evidence="13">
    <location>
        <position position="198"/>
    </location>
    <ligand>
        <name>ATP</name>
        <dbReference type="ChEBI" id="CHEBI:30616"/>
    </ligand>
</feature>
<evidence type="ECO:0000256" key="2">
    <source>
        <dbReference type="ARBA" id="ARBA00008536"/>
    </source>
</evidence>
<feature type="domain" description="Protein kinase" evidence="15">
    <location>
        <begin position="169"/>
        <end position="447"/>
    </location>
</feature>
<evidence type="ECO:0000256" key="4">
    <source>
        <dbReference type="ARBA" id="ARBA00022475"/>
    </source>
</evidence>
<evidence type="ECO:0000256" key="1">
    <source>
        <dbReference type="ARBA" id="ARBA00004251"/>
    </source>
</evidence>
<comment type="similarity">
    <text evidence="2">In the N-terminal section; belongs to the leguminous lectin family.</text>
</comment>
<keyword evidence="4" id="KW-1003">Cell membrane</keyword>
<dbReference type="InterPro" id="IPR017441">
    <property type="entry name" value="Protein_kinase_ATP_BS"/>
</dbReference>
<evidence type="ECO:0000256" key="3">
    <source>
        <dbReference type="ARBA" id="ARBA00010217"/>
    </source>
</evidence>
<dbReference type="CDD" id="cd14066">
    <property type="entry name" value="STKc_IRAK"/>
    <property type="match status" value="1"/>
</dbReference>
<keyword evidence="17" id="KW-1185">Reference proteome</keyword>
<name>A0A4S4E4D5_CAMSN</name>
<dbReference type="PROSITE" id="PS50011">
    <property type="entry name" value="PROTEIN_KINASE_DOM"/>
    <property type="match status" value="1"/>
</dbReference>
<dbReference type="Gene3D" id="1.10.510.10">
    <property type="entry name" value="Transferase(Phosphotransferase) domain 1"/>
    <property type="match status" value="1"/>
</dbReference>
<keyword evidence="8 13" id="KW-0067">ATP-binding</keyword>
<evidence type="ECO:0000256" key="7">
    <source>
        <dbReference type="ARBA" id="ARBA00022741"/>
    </source>
</evidence>
<evidence type="ECO:0000259" key="15">
    <source>
        <dbReference type="PROSITE" id="PS50011"/>
    </source>
</evidence>
<dbReference type="GO" id="GO:0004672">
    <property type="term" value="F:protein kinase activity"/>
    <property type="evidence" value="ECO:0007669"/>
    <property type="project" value="InterPro"/>
</dbReference>
<dbReference type="FunFam" id="3.30.200.20:FF:000168">
    <property type="entry name" value="L-type lectin-domain containing receptor kinase IX.1"/>
    <property type="match status" value="1"/>
</dbReference>
<evidence type="ECO:0000313" key="17">
    <source>
        <dbReference type="Proteomes" id="UP000306102"/>
    </source>
</evidence>
<keyword evidence="9 14" id="KW-1133">Transmembrane helix</keyword>
<dbReference type="SMART" id="SM00220">
    <property type="entry name" value="S_TKc"/>
    <property type="match status" value="1"/>
</dbReference>
<dbReference type="GO" id="GO:0005886">
    <property type="term" value="C:plasma membrane"/>
    <property type="evidence" value="ECO:0007669"/>
    <property type="project" value="UniProtKB-SubCell"/>
</dbReference>
<gene>
    <name evidence="16" type="ORF">TEA_010691</name>
</gene>
<proteinExistence type="inferred from homology"/>
<comment type="caution">
    <text evidence="16">The sequence shown here is derived from an EMBL/GenBank/DDBJ whole genome shotgun (WGS) entry which is preliminary data.</text>
</comment>
<evidence type="ECO:0000256" key="12">
    <source>
        <dbReference type="ARBA" id="ARBA00023180"/>
    </source>
</evidence>
<dbReference type="InterPro" id="IPR011009">
    <property type="entry name" value="Kinase-like_dom_sf"/>
</dbReference>
<sequence>MQQSAAQCTDTAQCTDATQCSFNFTKIDKKCENIDIIADPPAYVNEDGIHVTPNDGGLNQLQKAGRAMHKDPLVKNNVRSRQFYSTLQIDKKRMGENNKKALGVVVGSFILVISVLALLGFVLWNKSSNKAAKKEDELAIELSGDNEFEVGTGPKKFSYGELIRATNYFAEEQKLGEGGFGGIYRGFLRESNLHVAVKRISKESKQGIKEYLSKVKIISRLRHRNLVQLLGWCHEKREFLLVYEVMEYGSLDYHLFKKKSFLTWAIRYKIAKGLASALLYLHEECEQCIVHRDIKSSNVRLDSNFNPKLGDFGLARLVDHDKGSQTTILAGTIGYMAPECLVTGKANKESDVFSFGVVALEIACGRKPISLKVPKSQMRMIDWVWDLYGTSRLLEALDSKICADFVQEEVECLMIVGLWCAHPDHNLRPSIRQAIHVLNFEAPLPILPTKMPVPTYFAPSMTSSSSLAALTNGSTATSDPSASYLYTSSIS</sequence>
<keyword evidence="5 14" id="KW-0812">Transmembrane</keyword>
<evidence type="ECO:0000313" key="16">
    <source>
        <dbReference type="EMBL" id="THG10783.1"/>
    </source>
</evidence>
<dbReference type="STRING" id="542762.A0A4S4E4D5"/>
<dbReference type="EMBL" id="SDRB02007717">
    <property type="protein sequence ID" value="THG10783.1"/>
    <property type="molecule type" value="Genomic_DNA"/>
</dbReference>
<reference evidence="16 17" key="1">
    <citation type="journal article" date="2018" name="Proc. Natl. Acad. Sci. U.S.A.">
        <title>Draft genome sequence of Camellia sinensis var. sinensis provides insights into the evolution of the tea genome and tea quality.</title>
        <authorList>
            <person name="Wei C."/>
            <person name="Yang H."/>
            <person name="Wang S."/>
            <person name="Zhao J."/>
            <person name="Liu C."/>
            <person name="Gao L."/>
            <person name="Xia E."/>
            <person name="Lu Y."/>
            <person name="Tai Y."/>
            <person name="She G."/>
            <person name="Sun J."/>
            <person name="Cao H."/>
            <person name="Tong W."/>
            <person name="Gao Q."/>
            <person name="Li Y."/>
            <person name="Deng W."/>
            <person name="Jiang X."/>
            <person name="Wang W."/>
            <person name="Chen Q."/>
            <person name="Zhang S."/>
            <person name="Li H."/>
            <person name="Wu J."/>
            <person name="Wang P."/>
            <person name="Li P."/>
            <person name="Shi C."/>
            <person name="Zheng F."/>
            <person name="Jian J."/>
            <person name="Huang B."/>
            <person name="Shan D."/>
            <person name="Shi M."/>
            <person name="Fang C."/>
            <person name="Yue Y."/>
            <person name="Li F."/>
            <person name="Li D."/>
            <person name="Wei S."/>
            <person name="Han B."/>
            <person name="Jiang C."/>
            <person name="Yin Y."/>
            <person name="Xia T."/>
            <person name="Zhang Z."/>
            <person name="Bennetzen J.L."/>
            <person name="Zhao S."/>
            <person name="Wan X."/>
        </authorList>
    </citation>
    <scope>NUCLEOTIDE SEQUENCE [LARGE SCALE GENOMIC DNA]</scope>
    <source>
        <strain evidence="17">cv. Shuchazao</strain>
        <tissue evidence="16">Leaf</tissue>
    </source>
</reference>
<dbReference type="InterPro" id="IPR000719">
    <property type="entry name" value="Prot_kinase_dom"/>
</dbReference>
<dbReference type="Gene3D" id="3.30.200.20">
    <property type="entry name" value="Phosphorylase Kinase, domain 1"/>
    <property type="match status" value="1"/>
</dbReference>